<dbReference type="Pfam" id="PF02021">
    <property type="entry name" value="UPF0102"/>
    <property type="match status" value="1"/>
</dbReference>
<dbReference type="SUPFAM" id="SSF52980">
    <property type="entry name" value="Restriction endonuclease-like"/>
    <property type="match status" value="1"/>
</dbReference>
<gene>
    <name evidence="3" type="ORF">SAMN02927923_01261</name>
</gene>
<dbReference type="NCBIfam" id="NF009151">
    <property type="entry name" value="PRK12497.1-5"/>
    <property type="match status" value="1"/>
</dbReference>
<comment type="similarity">
    <text evidence="1 2">Belongs to the UPF0102 family.</text>
</comment>
<dbReference type="NCBIfam" id="NF011272">
    <property type="entry name" value="PRK14679.1"/>
    <property type="match status" value="1"/>
</dbReference>
<evidence type="ECO:0000313" key="3">
    <source>
        <dbReference type="EMBL" id="SCY35540.1"/>
    </source>
</evidence>
<proteinExistence type="inferred from homology"/>
<dbReference type="PANTHER" id="PTHR34039:SF1">
    <property type="entry name" value="UPF0102 PROTEIN YRAN"/>
    <property type="match status" value="1"/>
</dbReference>
<keyword evidence="3" id="KW-0540">Nuclease</keyword>
<dbReference type="HAMAP" id="MF_00048">
    <property type="entry name" value="UPF0102"/>
    <property type="match status" value="1"/>
</dbReference>
<organism evidence="3 4">
    <name type="scientific">Microvirga guangxiensis</name>
    <dbReference type="NCBI Taxonomy" id="549386"/>
    <lineage>
        <taxon>Bacteria</taxon>
        <taxon>Pseudomonadati</taxon>
        <taxon>Pseudomonadota</taxon>
        <taxon>Alphaproteobacteria</taxon>
        <taxon>Hyphomicrobiales</taxon>
        <taxon>Methylobacteriaceae</taxon>
        <taxon>Microvirga</taxon>
    </lineage>
</organism>
<dbReference type="OrthoDB" id="9812968at2"/>
<evidence type="ECO:0000256" key="1">
    <source>
        <dbReference type="ARBA" id="ARBA00006738"/>
    </source>
</evidence>
<evidence type="ECO:0000256" key="2">
    <source>
        <dbReference type="HAMAP-Rule" id="MF_00048"/>
    </source>
</evidence>
<keyword evidence="4" id="KW-1185">Reference proteome</keyword>
<dbReference type="GO" id="GO:0004519">
    <property type="term" value="F:endonuclease activity"/>
    <property type="evidence" value="ECO:0007669"/>
    <property type="project" value="UniProtKB-KW"/>
</dbReference>
<dbReference type="PANTHER" id="PTHR34039">
    <property type="entry name" value="UPF0102 PROTEIN YRAN"/>
    <property type="match status" value="1"/>
</dbReference>
<protein>
    <recommendedName>
        <fullName evidence="2">UPF0102 protein SAMN02927923_01261</fullName>
    </recommendedName>
</protein>
<reference evidence="3 4" key="1">
    <citation type="submission" date="2016-10" db="EMBL/GenBank/DDBJ databases">
        <authorList>
            <person name="de Groot N.N."/>
        </authorList>
    </citation>
    <scope>NUCLEOTIDE SEQUENCE [LARGE SCALE GENOMIC DNA]</scope>
    <source>
        <strain evidence="3 4">CGMCC 1.7666</strain>
    </source>
</reference>
<dbReference type="RefSeq" id="WP_091131844.1">
    <property type="nucleotide sequence ID" value="NZ_FMVJ01000003.1"/>
</dbReference>
<dbReference type="STRING" id="549386.SAMN02927923_01261"/>
<keyword evidence="3" id="KW-0378">Hydrolase</keyword>
<dbReference type="InterPro" id="IPR003509">
    <property type="entry name" value="UPF0102_YraN-like"/>
</dbReference>
<dbReference type="InterPro" id="IPR011856">
    <property type="entry name" value="tRNA_endonuc-like_dom_sf"/>
</dbReference>
<dbReference type="Proteomes" id="UP000199569">
    <property type="component" value="Unassembled WGS sequence"/>
</dbReference>
<name>A0A1G5F9I0_9HYPH</name>
<evidence type="ECO:0000313" key="4">
    <source>
        <dbReference type="Proteomes" id="UP000199569"/>
    </source>
</evidence>
<accession>A0A1G5F9I0</accession>
<dbReference type="GO" id="GO:0003676">
    <property type="term" value="F:nucleic acid binding"/>
    <property type="evidence" value="ECO:0007669"/>
    <property type="project" value="InterPro"/>
</dbReference>
<dbReference type="Gene3D" id="3.40.1350.10">
    <property type="match status" value="1"/>
</dbReference>
<dbReference type="AlphaFoldDB" id="A0A1G5F9I0"/>
<dbReference type="EMBL" id="FMVJ01000003">
    <property type="protein sequence ID" value="SCY35540.1"/>
    <property type="molecule type" value="Genomic_DNA"/>
</dbReference>
<keyword evidence="3" id="KW-0255">Endonuclease</keyword>
<sequence>MKTALERRRATFLRGHRAEWIALLFLIAKGYRPLARRYAAAGGEIDLIMRRGDTIAFVEVKARGLMDNALSAITATKRQRFSRAARAWLARHPHAQGKTWRADAVFIAPKRWPQHIVSAFELEIS</sequence>
<dbReference type="InterPro" id="IPR011335">
    <property type="entry name" value="Restrct_endonuc-II-like"/>
</dbReference>